<evidence type="ECO:0000313" key="3">
    <source>
        <dbReference type="Proteomes" id="UP001433268"/>
    </source>
</evidence>
<dbReference type="GeneID" id="92038160"/>
<accession>A0ABR1XBN0</accession>
<reference evidence="2 3" key="1">
    <citation type="submission" date="2023-01" db="EMBL/GenBank/DDBJ databases">
        <title>Analysis of 21 Apiospora genomes using comparative genomics revels a genus with tremendous synthesis potential of carbohydrate active enzymes and secondary metabolites.</title>
        <authorList>
            <person name="Sorensen T."/>
        </authorList>
    </citation>
    <scope>NUCLEOTIDE SEQUENCE [LARGE SCALE GENOMIC DNA]</scope>
    <source>
        <strain evidence="2 3">CBS 114990</strain>
    </source>
</reference>
<organism evidence="2 3">
    <name type="scientific">Apiospora hydei</name>
    <dbReference type="NCBI Taxonomy" id="1337664"/>
    <lineage>
        <taxon>Eukaryota</taxon>
        <taxon>Fungi</taxon>
        <taxon>Dikarya</taxon>
        <taxon>Ascomycota</taxon>
        <taxon>Pezizomycotina</taxon>
        <taxon>Sordariomycetes</taxon>
        <taxon>Xylariomycetidae</taxon>
        <taxon>Amphisphaeriales</taxon>
        <taxon>Apiosporaceae</taxon>
        <taxon>Apiospora</taxon>
    </lineage>
</organism>
<evidence type="ECO:0000313" key="2">
    <source>
        <dbReference type="EMBL" id="KAK8094100.1"/>
    </source>
</evidence>
<dbReference type="RefSeq" id="XP_066674873.1">
    <property type="nucleotide sequence ID" value="XM_066805100.1"/>
</dbReference>
<dbReference type="Proteomes" id="UP001433268">
    <property type="component" value="Unassembled WGS sequence"/>
</dbReference>
<name>A0ABR1XBN0_9PEZI</name>
<evidence type="ECO:0000256" key="1">
    <source>
        <dbReference type="SAM" id="MobiDB-lite"/>
    </source>
</evidence>
<keyword evidence="3" id="KW-1185">Reference proteome</keyword>
<feature type="region of interest" description="Disordered" evidence="1">
    <location>
        <begin position="115"/>
        <end position="145"/>
    </location>
</feature>
<protein>
    <submittedName>
        <fullName evidence="2">Uncharacterized protein</fullName>
    </submittedName>
</protein>
<sequence length="200" mass="22009">MEDVPDGKVCAQVRPVGGLSICRTQDTGHDVGLSQDYRHFDENARLLPFTDDGQIREFAKPARAAWRQRLGAVSQSHTDGAAFQVGPGNLDSWETEAEMASVTATETVKPIHCLPRREETVQHGDPGTSRRRNLGRDRQYRSGIAPVASAERTTVVLQRSVQGSVQGMGVGDRRQQGPRKALPKVIQVRSFSLRVRPNSV</sequence>
<gene>
    <name evidence="2" type="ORF">PG997_000785</name>
</gene>
<comment type="caution">
    <text evidence="2">The sequence shown here is derived from an EMBL/GenBank/DDBJ whole genome shotgun (WGS) entry which is preliminary data.</text>
</comment>
<proteinExistence type="predicted"/>
<dbReference type="EMBL" id="JAQQWN010000002">
    <property type="protein sequence ID" value="KAK8094100.1"/>
    <property type="molecule type" value="Genomic_DNA"/>
</dbReference>